<organism evidence="1 2">
    <name type="scientific">Halopseudomonas formosensis</name>
    <dbReference type="NCBI Taxonomy" id="1002526"/>
    <lineage>
        <taxon>Bacteria</taxon>
        <taxon>Pseudomonadati</taxon>
        <taxon>Pseudomonadota</taxon>
        <taxon>Gammaproteobacteria</taxon>
        <taxon>Pseudomonadales</taxon>
        <taxon>Pseudomonadaceae</taxon>
        <taxon>Halopseudomonas</taxon>
    </lineage>
</organism>
<dbReference type="EMBL" id="FOYD01000005">
    <property type="protein sequence ID" value="SFQ83091.1"/>
    <property type="molecule type" value="Genomic_DNA"/>
</dbReference>
<proteinExistence type="predicted"/>
<evidence type="ECO:0000313" key="2">
    <source>
        <dbReference type="Proteomes" id="UP000242815"/>
    </source>
</evidence>
<sequence length="99" mass="11326">MSFLVVVTENVPPRLRGRMAIWLLEVRAGIYIGDVSRRTREMIWQQLSEGHEDGNVVMAWASNNESGYEFQTLGANRRLPVEFDGLRLVAFHPVENPDL</sequence>
<dbReference type="RefSeq" id="WP_090538854.1">
    <property type="nucleotide sequence ID" value="NZ_FOYD01000005.1"/>
</dbReference>
<dbReference type="Proteomes" id="UP000242815">
    <property type="component" value="Unassembled WGS sequence"/>
</dbReference>
<evidence type="ECO:0000313" key="1">
    <source>
        <dbReference type="EMBL" id="SFQ83091.1"/>
    </source>
</evidence>
<gene>
    <name evidence="1" type="ORF">SAMN05216578_105165</name>
</gene>
<dbReference type="NCBIfam" id="TIGR01873">
    <property type="entry name" value="cas_CT1978"/>
    <property type="match status" value="1"/>
</dbReference>
<dbReference type="OrthoDB" id="8527479at2"/>
<reference evidence="1 2" key="1">
    <citation type="submission" date="2016-10" db="EMBL/GenBank/DDBJ databases">
        <authorList>
            <person name="de Groot N.N."/>
        </authorList>
    </citation>
    <scope>NUCLEOTIDE SEQUENCE [LARGE SCALE GENOMIC DNA]</scope>
    <source>
        <strain evidence="1 2">JCM 18415</strain>
    </source>
</reference>
<dbReference type="Pfam" id="PF09707">
    <property type="entry name" value="Cas_Cas2CT1978"/>
    <property type="match status" value="1"/>
</dbReference>
<dbReference type="InterPro" id="IPR010152">
    <property type="entry name" value="CRISPR-assoc_prot_Cas2_sub"/>
</dbReference>
<protein>
    <submittedName>
        <fullName evidence="1">CRISPR-associated protein, Cas2 family</fullName>
    </submittedName>
</protein>
<dbReference type="AlphaFoldDB" id="A0A1I6BQA6"/>
<name>A0A1I6BQA6_9GAMM</name>
<dbReference type="Gene3D" id="3.30.70.240">
    <property type="match status" value="1"/>
</dbReference>
<accession>A0A1I6BQA6</accession>
<dbReference type="STRING" id="1002526.SAMN05216578_105165"/>